<dbReference type="Gene3D" id="2.60.120.970">
    <property type="match status" value="1"/>
</dbReference>
<evidence type="ECO:0000256" key="4">
    <source>
        <dbReference type="ARBA" id="ARBA00022729"/>
    </source>
</evidence>
<dbReference type="InterPro" id="IPR015615">
    <property type="entry name" value="TGF-beta-rel"/>
</dbReference>
<keyword evidence="3" id="KW-0964">Secreted</keyword>
<dbReference type="PANTHER" id="PTHR11848:SF302">
    <property type="entry name" value="TGF-BETA FAMILY PROFILE DOMAIN-CONTAINING PROTEIN"/>
    <property type="match status" value="1"/>
</dbReference>
<evidence type="ECO:0000256" key="3">
    <source>
        <dbReference type="ARBA" id="ARBA00022525"/>
    </source>
</evidence>
<dbReference type="InterPro" id="IPR001111">
    <property type="entry name" value="TGF-b_propeptide"/>
</dbReference>
<keyword evidence="6" id="KW-1015">Disulfide bond</keyword>
<sequence length="403" mass="45798">MFMTMTSIGQLTVMLALSYLLSLRCCTGFPLVGHHVSHKRLKHARIRAIKQEILMKLGLRTEPDVSNVNTTVDERRRMLRMYKKSVEDMYGKQHALFEDDEFFAKRFYSFGDTGLLRSPEDADTWENMGSFKLHFSPDIPMPDDARKETHIHSAKLKLHKNFVKPSHLANRTTVDNDIRVNVYMLIGDTPATNDTKMRKPARRLLDSKIVSLDATGWEEFDIAAAVQVWVSDPETNFGVEVSSAEQPIGDLIEFALATSGVHDNEVLPDVGPRLDVYAQDTYILGRQKRSEEKFECVQGDGENRCCRYPLWISFKDIGWSDWVVAPEGYQAYYCDGRCPHRYKIAHNFAAIKSLIYHMNPAAAPAPCCTATKLSPITLLHYDDTGRLVVSVYEDMVVNECMCA</sequence>
<dbReference type="PANTHER" id="PTHR11848">
    <property type="entry name" value="TGF-BETA FAMILY"/>
    <property type="match status" value="1"/>
</dbReference>
<dbReference type="Gene3D" id="2.10.90.10">
    <property type="entry name" value="Cystine-knot cytokines"/>
    <property type="match status" value="1"/>
</dbReference>
<dbReference type="GO" id="GO:0008083">
    <property type="term" value="F:growth factor activity"/>
    <property type="evidence" value="ECO:0007669"/>
    <property type="project" value="UniProtKB-KW"/>
</dbReference>
<gene>
    <name evidence="11" type="ORF">NP493_4g09035</name>
</gene>
<dbReference type="InterPro" id="IPR029034">
    <property type="entry name" value="Cystine-knot_cytokine"/>
</dbReference>
<dbReference type="Pfam" id="PF00688">
    <property type="entry name" value="TGFb_propeptide"/>
    <property type="match status" value="1"/>
</dbReference>
<dbReference type="SUPFAM" id="SSF57501">
    <property type="entry name" value="Cystine-knot cytokines"/>
    <property type="match status" value="1"/>
</dbReference>
<keyword evidence="5 8" id="KW-0339">Growth factor</keyword>
<dbReference type="GO" id="GO:0005125">
    <property type="term" value="F:cytokine activity"/>
    <property type="evidence" value="ECO:0007669"/>
    <property type="project" value="TreeGrafter"/>
</dbReference>
<dbReference type="AlphaFoldDB" id="A0AAD9ULS4"/>
<reference evidence="11" key="1">
    <citation type="journal article" date="2023" name="Mol. Biol. Evol.">
        <title>Third-Generation Sequencing Reveals the Adaptive Role of the Epigenome in Three Deep-Sea Polychaetes.</title>
        <authorList>
            <person name="Perez M."/>
            <person name="Aroh O."/>
            <person name="Sun Y."/>
            <person name="Lan Y."/>
            <person name="Juniper S.K."/>
            <person name="Young C.R."/>
            <person name="Angers B."/>
            <person name="Qian P.Y."/>
        </authorList>
    </citation>
    <scope>NUCLEOTIDE SEQUENCE</scope>
    <source>
        <strain evidence="11">R07B-5</strain>
    </source>
</reference>
<dbReference type="EMBL" id="JAODUO010000004">
    <property type="protein sequence ID" value="KAK2193962.1"/>
    <property type="molecule type" value="Genomic_DNA"/>
</dbReference>
<evidence type="ECO:0000256" key="9">
    <source>
        <dbReference type="SAM" id="SignalP"/>
    </source>
</evidence>
<evidence type="ECO:0000256" key="8">
    <source>
        <dbReference type="RuleBase" id="RU000354"/>
    </source>
</evidence>
<dbReference type="FunFam" id="2.10.90.10:FF:000001">
    <property type="entry name" value="Bone morphogenetic protein 4"/>
    <property type="match status" value="1"/>
</dbReference>
<feature type="signal peptide" evidence="9">
    <location>
        <begin position="1"/>
        <end position="28"/>
    </location>
</feature>
<protein>
    <recommendedName>
        <fullName evidence="10">TGF-beta family profile domain-containing protein</fullName>
    </recommendedName>
</protein>
<accession>A0AAD9ULS4</accession>
<comment type="similarity">
    <text evidence="2 8">Belongs to the TGF-beta family.</text>
</comment>
<name>A0AAD9ULS4_RIDPI</name>
<evidence type="ECO:0000256" key="1">
    <source>
        <dbReference type="ARBA" id="ARBA00004613"/>
    </source>
</evidence>
<evidence type="ECO:0000313" key="11">
    <source>
        <dbReference type="EMBL" id="KAK2193962.1"/>
    </source>
</evidence>
<keyword evidence="4 9" id="KW-0732">Signal</keyword>
<dbReference type="PROSITE" id="PS51362">
    <property type="entry name" value="TGF_BETA_2"/>
    <property type="match status" value="1"/>
</dbReference>
<dbReference type="CDD" id="cd19376">
    <property type="entry name" value="TGF_beta_GDF15"/>
    <property type="match status" value="1"/>
</dbReference>
<dbReference type="InterPro" id="IPR017948">
    <property type="entry name" value="TGFb_CS"/>
</dbReference>
<dbReference type="Proteomes" id="UP001209878">
    <property type="component" value="Unassembled WGS sequence"/>
</dbReference>
<evidence type="ECO:0000256" key="6">
    <source>
        <dbReference type="ARBA" id="ARBA00023157"/>
    </source>
</evidence>
<dbReference type="SMART" id="SM00204">
    <property type="entry name" value="TGFB"/>
    <property type="match status" value="1"/>
</dbReference>
<keyword evidence="7" id="KW-0325">Glycoprotein</keyword>
<evidence type="ECO:0000256" key="5">
    <source>
        <dbReference type="ARBA" id="ARBA00023030"/>
    </source>
</evidence>
<feature type="domain" description="TGF-beta family profile" evidence="10">
    <location>
        <begin position="286"/>
        <end position="403"/>
    </location>
</feature>
<organism evidence="11 12">
    <name type="scientific">Ridgeia piscesae</name>
    <name type="common">Tubeworm</name>
    <dbReference type="NCBI Taxonomy" id="27915"/>
    <lineage>
        <taxon>Eukaryota</taxon>
        <taxon>Metazoa</taxon>
        <taxon>Spiralia</taxon>
        <taxon>Lophotrochozoa</taxon>
        <taxon>Annelida</taxon>
        <taxon>Polychaeta</taxon>
        <taxon>Sedentaria</taxon>
        <taxon>Canalipalpata</taxon>
        <taxon>Sabellida</taxon>
        <taxon>Siboglinidae</taxon>
        <taxon>Ridgeia</taxon>
    </lineage>
</organism>
<dbReference type="InterPro" id="IPR001839">
    <property type="entry name" value="TGF-b_C"/>
</dbReference>
<dbReference type="GO" id="GO:0005615">
    <property type="term" value="C:extracellular space"/>
    <property type="evidence" value="ECO:0007669"/>
    <property type="project" value="TreeGrafter"/>
</dbReference>
<comment type="subcellular location">
    <subcellularLocation>
        <location evidence="1">Secreted</location>
    </subcellularLocation>
</comment>
<feature type="chain" id="PRO_5042050856" description="TGF-beta family profile domain-containing protein" evidence="9">
    <location>
        <begin position="29"/>
        <end position="403"/>
    </location>
</feature>
<evidence type="ECO:0000313" key="12">
    <source>
        <dbReference type="Proteomes" id="UP001209878"/>
    </source>
</evidence>
<comment type="caution">
    <text evidence="11">The sequence shown here is derived from an EMBL/GenBank/DDBJ whole genome shotgun (WGS) entry which is preliminary data.</text>
</comment>
<keyword evidence="12" id="KW-1185">Reference proteome</keyword>
<evidence type="ECO:0000256" key="7">
    <source>
        <dbReference type="ARBA" id="ARBA00023180"/>
    </source>
</evidence>
<proteinExistence type="inferred from homology"/>
<evidence type="ECO:0000259" key="10">
    <source>
        <dbReference type="PROSITE" id="PS51362"/>
    </source>
</evidence>
<dbReference type="PROSITE" id="PS00250">
    <property type="entry name" value="TGF_BETA_1"/>
    <property type="match status" value="1"/>
</dbReference>
<dbReference type="Pfam" id="PF00019">
    <property type="entry name" value="TGF_beta"/>
    <property type="match status" value="1"/>
</dbReference>
<evidence type="ECO:0000256" key="2">
    <source>
        <dbReference type="ARBA" id="ARBA00006656"/>
    </source>
</evidence>